<reference evidence="4" key="1">
    <citation type="submission" date="2018-05" db="EMBL/GenBank/DDBJ databases">
        <authorList>
            <person name="Lanie J.A."/>
            <person name="Ng W.-L."/>
            <person name="Kazmierczak K.M."/>
            <person name="Andrzejewski T.M."/>
            <person name="Davidsen T.M."/>
            <person name="Wayne K.J."/>
            <person name="Tettelin H."/>
            <person name="Glass J.I."/>
            <person name="Rusch D."/>
            <person name="Podicherti R."/>
            <person name="Tsui H.-C.T."/>
            <person name="Winkler M.E."/>
        </authorList>
    </citation>
    <scope>NUCLEOTIDE SEQUENCE</scope>
</reference>
<dbReference type="Gene3D" id="3.20.20.370">
    <property type="entry name" value="Glycoside hydrolase/deacetylase"/>
    <property type="match status" value="1"/>
</dbReference>
<keyword evidence="2" id="KW-0732">Signal</keyword>
<evidence type="ECO:0000259" key="3">
    <source>
        <dbReference type="PROSITE" id="PS51677"/>
    </source>
</evidence>
<sequence>MFNEQLMFIKRHYTIITMEQLIDAVDNDTELPSKAALLTFDDAYRDHYAYVFPILLDQNVQGSF</sequence>
<accession>A0A383B4E9</accession>
<dbReference type="GO" id="GO:0005975">
    <property type="term" value="P:carbohydrate metabolic process"/>
    <property type="evidence" value="ECO:0007669"/>
    <property type="project" value="InterPro"/>
</dbReference>
<feature type="domain" description="NodB homology" evidence="3">
    <location>
        <begin position="34"/>
        <end position="64"/>
    </location>
</feature>
<dbReference type="InterPro" id="IPR051398">
    <property type="entry name" value="Polysacch_Deacetylase"/>
</dbReference>
<proteinExistence type="predicted"/>
<dbReference type="GO" id="GO:0016810">
    <property type="term" value="F:hydrolase activity, acting on carbon-nitrogen (but not peptide) bonds"/>
    <property type="evidence" value="ECO:0007669"/>
    <property type="project" value="InterPro"/>
</dbReference>
<comment type="subcellular location">
    <subcellularLocation>
        <location evidence="1">Secreted</location>
    </subcellularLocation>
</comment>
<dbReference type="InterPro" id="IPR002509">
    <property type="entry name" value="NODB_dom"/>
</dbReference>
<dbReference type="EMBL" id="UINC01197485">
    <property type="protein sequence ID" value="SVE14997.1"/>
    <property type="molecule type" value="Genomic_DNA"/>
</dbReference>
<evidence type="ECO:0000256" key="1">
    <source>
        <dbReference type="ARBA" id="ARBA00004613"/>
    </source>
</evidence>
<organism evidence="4">
    <name type="scientific">marine metagenome</name>
    <dbReference type="NCBI Taxonomy" id="408172"/>
    <lineage>
        <taxon>unclassified sequences</taxon>
        <taxon>metagenomes</taxon>
        <taxon>ecological metagenomes</taxon>
    </lineage>
</organism>
<dbReference type="AlphaFoldDB" id="A0A383B4E9"/>
<gene>
    <name evidence="4" type="ORF">METZ01_LOCUS467851</name>
</gene>
<evidence type="ECO:0000313" key="4">
    <source>
        <dbReference type="EMBL" id="SVE14997.1"/>
    </source>
</evidence>
<dbReference type="SUPFAM" id="SSF88713">
    <property type="entry name" value="Glycoside hydrolase/deacetylase"/>
    <property type="match status" value="1"/>
</dbReference>
<dbReference type="PROSITE" id="PS51677">
    <property type="entry name" value="NODB"/>
    <property type="match status" value="1"/>
</dbReference>
<dbReference type="InterPro" id="IPR011330">
    <property type="entry name" value="Glyco_hydro/deAcase_b/a-brl"/>
</dbReference>
<name>A0A383B4E9_9ZZZZ</name>
<protein>
    <recommendedName>
        <fullName evidence="3">NodB homology domain-containing protein</fullName>
    </recommendedName>
</protein>
<dbReference type="PANTHER" id="PTHR34216:SF3">
    <property type="entry name" value="POLY-BETA-1,6-N-ACETYL-D-GLUCOSAMINE N-DEACETYLASE"/>
    <property type="match status" value="1"/>
</dbReference>
<dbReference type="PANTHER" id="PTHR34216">
    <property type="match status" value="1"/>
</dbReference>
<evidence type="ECO:0000256" key="2">
    <source>
        <dbReference type="ARBA" id="ARBA00022729"/>
    </source>
</evidence>
<feature type="non-terminal residue" evidence="4">
    <location>
        <position position="64"/>
    </location>
</feature>
<dbReference type="GO" id="GO:0005576">
    <property type="term" value="C:extracellular region"/>
    <property type="evidence" value="ECO:0007669"/>
    <property type="project" value="UniProtKB-SubCell"/>
</dbReference>